<dbReference type="GO" id="GO:0003677">
    <property type="term" value="F:DNA binding"/>
    <property type="evidence" value="ECO:0007669"/>
    <property type="project" value="UniProtKB-KW"/>
</dbReference>
<comment type="subunit">
    <text evidence="10">The type I restriction/modification system is composed of three polypeptides R, M and S.</text>
</comment>
<dbReference type="InterPro" id="IPR014001">
    <property type="entry name" value="Helicase_ATP-bd"/>
</dbReference>
<keyword evidence="4 10" id="KW-0547">Nucleotide-binding</keyword>
<dbReference type="InterPro" id="IPR055180">
    <property type="entry name" value="HsdR_RecA-like_helicase_dom_2"/>
</dbReference>
<dbReference type="OrthoDB" id="9758243at2"/>
<evidence type="ECO:0000256" key="7">
    <source>
        <dbReference type="ARBA" id="ARBA00022801"/>
    </source>
</evidence>
<dbReference type="InterPro" id="IPR027417">
    <property type="entry name" value="P-loop_NTPase"/>
</dbReference>
<keyword evidence="3" id="KW-0540">Nuclease</keyword>
<organism evidence="12 13">
    <name type="scientific">Fulvivirga imtechensis AK7</name>
    <dbReference type="NCBI Taxonomy" id="1237149"/>
    <lineage>
        <taxon>Bacteria</taxon>
        <taxon>Pseudomonadati</taxon>
        <taxon>Bacteroidota</taxon>
        <taxon>Cytophagia</taxon>
        <taxon>Cytophagales</taxon>
        <taxon>Fulvivirgaceae</taxon>
        <taxon>Fulvivirga</taxon>
    </lineage>
</organism>
<keyword evidence="9 10" id="KW-0238">DNA-binding</keyword>
<evidence type="ECO:0000256" key="5">
    <source>
        <dbReference type="ARBA" id="ARBA00022747"/>
    </source>
</evidence>
<dbReference type="PROSITE" id="PS51192">
    <property type="entry name" value="HELICASE_ATP_BIND_1"/>
    <property type="match status" value="1"/>
</dbReference>
<reference evidence="12 13" key="1">
    <citation type="submission" date="2012-12" db="EMBL/GenBank/DDBJ databases">
        <title>Genome assembly of Fulvivirga imtechensis AK7.</title>
        <authorList>
            <person name="Nupur N."/>
            <person name="Khatri I."/>
            <person name="Kumar R."/>
            <person name="Subramanian S."/>
            <person name="Pinnaka A."/>
        </authorList>
    </citation>
    <scope>NUCLEOTIDE SEQUENCE [LARGE SCALE GENOMIC DNA]</scope>
    <source>
        <strain evidence="12 13">AK7</strain>
    </source>
</reference>
<dbReference type="Gene3D" id="3.40.50.300">
    <property type="entry name" value="P-loop containing nucleotide triphosphate hydrolases"/>
    <property type="match status" value="2"/>
</dbReference>
<comment type="caution">
    <text evidence="12">The sequence shown here is derived from an EMBL/GenBank/DDBJ whole genome shotgun (WGS) entry which is preliminary data.</text>
</comment>
<keyword evidence="8 10" id="KW-0067">ATP-binding</keyword>
<sequence>MTNYTEWTDSQKPALRLLKKLGWQYISPKQSEEEREQILSNVVLEAILEKQLHHINAFEYKNKSYKFSQSNIQSAINALKNVLDEGIVRTNEKIYDLLTLGKSFGETIQGDRKDFTLKYIDWENLENNTYHVTEEFVVEGVKSQRRPDIVLFVNGIPFVVFENKRRDKNESLEEAISQHIRNQKKEMGAPRLYHYAQLLLAVHPNMVKYAATGTPLKFWAVWKEENLKQTEKLLKSKAFGTEAENRMGTQQDQSIVALCEPHRLMELVYKFIVFDGPDKKVARYQQYFAVKEALQRVKQTDADGVRKGGVIWHTQGSGKSLTMVMLSKSIALESSIKDPRVIVVTDRISLDKQIYKTFSNCGKTVHKAKSGNDLIELLKDKGNEYITAVVDKFQTALKRTDFKDVSKNIFVLVDESHRGQYGSAHAKMKSMLPNAAYIGFTGTPLLKSEKSTAKKFGGFIHKYTIDQAVEDEAVLPLLYEGRSAKLSVNKEQIDKGFERLSAPLSEEAQKDLKKKFASISRIYESEQVVEEVAFDISKHYCQNWQDTGFKAQLAVPKIDTAIRYQKYFENQHDPQLKINTRVVFTPPDSRKDYEDVWSEASSEAKNYWNSLMERYHGQEEYENDTIDRFKDSSNDVEMIIVVSKLLTGFDAPRNTVLYLAKPLVEHNLLQAIARVNRLFEGKEHGYIIDYVGILGKLDEALTQYSAFEGFEEEDLKGAVLDIKKEIRNVPLRLADLWDLFKGVPRKDLEALERHLSPKDIRDTFYQRLSAYARILQVALSSDDFYKEYSDDEIFNFKKELKFFQRMKISVQNRYAEVVSYKEYEPRVKKLLDTYVQADYVENLTGQFNIFNKNMVNEALESYGKTPASKADMIAHQLKKVITENMEKDEAFYKKFSELIEETIQAFQEGRIDEKEYLERILHTRSDLAAGYQEGIPDILMDKSEARAFFGALSEVLTVSHGKEQTAKIGDQLAQAGLQIASIVEKLTIRDWKRNLDIQNKMENEIEDYLIEHRKTLGIEITFEEIDDILAKCLKVAKNNY</sequence>
<comment type="catalytic activity">
    <reaction evidence="1 10">
        <text>Endonucleolytic cleavage of DNA to give random double-stranded fragments with terminal 5'-phosphates, ATP is simultaneously hydrolyzed.</text>
        <dbReference type="EC" id="3.1.21.3"/>
    </reaction>
</comment>
<evidence type="ECO:0000313" key="12">
    <source>
        <dbReference type="EMBL" id="ELR72580.1"/>
    </source>
</evidence>
<dbReference type="GO" id="GO:0005524">
    <property type="term" value="F:ATP binding"/>
    <property type="evidence" value="ECO:0007669"/>
    <property type="project" value="UniProtKB-KW"/>
</dbReference>
<dbReference type="STRING" id="1237149.C900_00959"/>
<dbReference type="GO" id="GO:0009035">
    <property type="term" value="F:type I site-specific deoxyribonuclease activity"/>
    <property type="evidence" value="ECO:0007669"/>
    <property type="project" value="UniProtKB-EC"/>
</dbReference>
<dbReference type="InterPro" id="IPR007409">
    <property type="entry name" value="Restrct_endonuc_type1_HsdR_N"/>
</dbReference>
<dbReference type="Gene3D" id="3.90.1570.50">
    <property type="match status" value="1"/>
</dbReference>
<dbReference type="SUPFAM" id="SSF52540">
    <property type="entry name" value="P-loop containing nucleoside triphosphate hydrolases"/>
    <property type="match status" value="1"/>
</dbReference>
<dbReference type="CDD" id="cd18030">
    <property type="entry name" value="DEXHc_RE_I_HsdR"/>
    <property type="match status" value="1"/>
</dbReference>
<protein>
    <recommendedName>
        <fullName evidence="10">Type I restriction enzyme endonuclease subunit</fullName>
        <shortName evidence="10">R protein</shortName>
        <ecNumber evidence="10">3.1.21.3</ecNumber>
    </recommendedName>
</protein>
<keyword evidence="7 10" id="KW-0378">Hydrolase</keyword>
<evidence type="ECO:0000259" key="11">
    <source>
        <dbReference type="PROSITE" id="PS51192"/>
    </source>
</evidence>
<dbReference type="InterPro" id="IPR040980">
    <property type="entry name" value="SWI2_SNF2"/>
</dbReference>
<dbReference type="InterPro" id="IPR004473">
    <property type="entry name" value="Restrct_endonuc_typeI_HsdR"/>
</dbReference>
<keyword evidence="13" id="KW-1185">Reference proteome</keyword>
<name>L8JUV6_9BACT</name>
<dbReference type="GO" id="GO:0009307">
    <property type="term" value="P:DNA restriction-modification system"/>
    <property type="evidence" value="ECO:0007669"/>
    <property type="project" value="UniProtKB-KW"/>
</dbReference>
<dbReference type="Proteomes" id="UP000011135">
    <property type="component" value="Unassembled WGS sequence"/>
</dbReference>
<evidence type="ECO:0000256" key="6">
    <source>
        <dbReference type="ARBA" id="ARBA00022759"/>
    </source>
</evidence>
<evidence type="ECO:0000256" key="8">
    <source>
        <dbReference type="ARBA" id="ARBA00022840"/>
    </source>
</evidence>
<comment type="similarity">
    <text evidence="2 10">Belongs to the HsdR family.</text>
</comment>
<dbReference type="CDD" id="cd22332">
    <property type="entry name" value="HsdR_N"/>
    <property type="match status" value="1"/>
</dbReference>
<dbReference type="RefSeq" id="WP_009578630.1">
    <property type="nucleotide sequence ID" value="NZ_AMZN01000015.1"/>
</dbReference>
<evidence type="ECO:0000313" key="13">
    <source>
        <dbReference type="Proteomes" id="UP000011135"/>
    </source>
</evidence>
<dbReference type="SMART" id="SM00487">
    <property type="entry name" value="DEXDc"/>
    <property type="match status" value="1"/>
</dbReference>
<dbReference type="PATRIC" id="fig|1237149.3.peg.1161"/>
<dbReference type="EMBL" id="AMZN01000015">
    <property type="protein sequence ID" value="ELR72580.1"/>
    <property type="molecule type" value="Genomic_DNA"/>
</dbReference>
<evidence type="ECO:0000256" key="2">
    <source>
        <dbReference type="ARBA" id="ARBA00008598"/>
    </source>
</evidence>
<dbReference type="PANTHER" id="PTHR30195">
    <property type="entry name" value="TYPE I SITE-SPECIFIC DEOXYRIBONUCLEASE PROTEIN SUBUNIT M AND R"/>
    <property type="match status" value="1"/>
</dbReference>
<dbReference type="CDD" id="cd18800">
    <property type="entry name" value="SF2_C_EcoR124I-like"/>
    <property type="match status" value="1"/>
</dbReference>
<dbReference type="PANTHER" id="PTHR30195:SF15">
    <property type="entry name" value="TYPE I RESTRICTION ENZYME HINDI ENDONUCLEASE SUBUNIT"/>
    <property type="match status" value="1"/>
</dbReference>
<keyword evidence="6" id="KW-0255">Endonuclease</keyword>
<dbReference type="Pfam" id="PF11867">
    <property type="entry name" value="T1RH-like_C"/>
    <property type="match status" value="1"/>
</dbReference>
<evidence type="ECO:0000256" key="4">
    <source>
        <dbReference type="ARBA" id="ARBA00022741"/>
    </source>
</evidence>
<dbReference type="NCBIfam" id="TIGR00348">
    <property type="entry name" value="hsdR"/>
    <property type="match status" value="1"/>
</dbReference>
<dbReference type="InterPro" id="IPR051268">
    <property type="entry name" value="Type-I_R_enzyme_R_subunit"/>
</dbReference>
<dbReference type="AlphaFoldDB" id="L8JUV6"/>
<accession>L8JUV6</accession>
<dbReference type="eggNOG" id="COG0610">
    <property type="taxonomic scope" value="Bacteria"/>
</dbReference>
<evidence type="ECO:0000256" key="1">
    <source>
        <dbReference type="ARBA" id="ARBA00000851"/>
    </source>
</evidence>
<dbReference type="InterPro" id="IPR021810">
    <property type="entry name" value="T1RH-like_C"/>
</dbReference>
<proteinExistence type="inferred from homology"/>
<evidence type="ECO:0000256" key="9">
    <source>
        <dbReference type="ARBA" id="ARBA00023125"/>
    </source>
</evidence>
<evidence type="ECO:0000256" key="3">
    <source>
        <dbReference type="ARBA" id="ARBA00022722"/>
    </source>
</evidence>
<dbReference type="Pfam" id="PF18766">
    <property type="entry name" value="SWI2_SNF2"/>
    <property type="match status" value="1"/>
</dbReference>
<dbReference type="Pfam" id="PF04313">
    <property type="entry name" value="HSDR_N"/>
    <property type="match status" value="1"/>
</dbReference>
<gene>
    <name evidence="12" type="ORF">C900_00959</name>
</gene>
<feature type="domain" description="Helicase ATP-binding" evidence="11">
    <location>
        <begin position="300"/>
        <end position="462"/>
    </location>
</feature>
<keyword evidence="5 10" id="KW-0680">Restriction system</keyword>
<comment type="function">
    <text evidence="10">Subunit R is required for both nuclease and ATPase activities, but not for modification.</text>
</comment>
<dbReference type="EC" id="3.1.21.3" evidence="10"/>
<dbReference type="Pfam" id="PF22679">
    <property type="entry name" value="T1R_D3-like"/>
    <property type="match status" value="1"/>
</dbReference>
<evidence type="ECO:0000256" key="10">
    <source>
        <dbReference type="RuleBase" id="RU364115"/>
    </source>
</evidence>